<organism evidence="5 6">
    <name type="scientific">Rarobacter faecitabidus</name>
    <dbReference type="NCBI Taxonomy" id="13243"/>
    <lineage>
        <taxon>Bacteria</taxon>
        <taxon>Bacillati</taxon>
        <taxon>Actinomycetota</taxon>
        <taxon>Actinomycetes</taxon>
        <taxon>Micrococcales</taxon>
        <taxon>Rarobacteraceae</taxon>
        <taxon>Rarobacter</taxon>
    </lineage>
</organism>
<dbReference type="Proteomes" id="UP000315389">
    <property type="component" value="Unassembled WGS sequence"/>
</dbReference>
<keyword evidence="3" id="KW-0804">Transcription</keyword>
<dbReference type="GO" id="GO:0003700">
    <property type="term" value="F:DNA-binding transcription factor activity"/>
    <property type="evidence" value="ECO:0007669"/>
    <property type="project" value="InterPro"/>
</dbReference>
<dbReference type="Pfam" id="PF00392">
    <property type="entry name" value="GntR"/>
    <property type="match status" value="1"/>
</dbReference>
<dbReference type="PROSITE" id="PS50949">
    <property type="entry name" value="HTH_GNTR"/>
    <property type="match status" value="1"/>
</dbReference>
<accession>A0A542ZXD0</accession>
<dbReference type="SUPFAM" id="SSF46785">
    <property type="entry name" value="Winged helix' DNA-binding domain"/>
    <property type="match status" value="1"/>
</dbReference>
<evidence type="ECO:0000259" key="4">
    <source>
        <dbReference type="PROSITE" id="PS50949"/>
    </source>
</evidence>
<dbReference type="InterPro" id="IPR008920">
    <property type="entry name" value="TF_FadR/GntR_C"/>
</dbReference>
<evidence type="ECO:0000256" key="3">
    <source>
        <dbReference type="ARBA" id="ARBA00023163"/>
    </source>
</evidence>
<dbReference type="InterPro" id="IPR011711">
    <property type="entry name" value="GntR_C"/>
</dbReference>
<evidence type="ECO:0000256" key="2">
    <source>
        <dbReference type="ARBA" id="ARBA00023125"/>
    </source>
</evidence>
<comment type="caution">
    <text evidence="5">The sequence shown here is derived from an EMBL/GenBank/DDBJ whole genome shotgun (WGS) entry which is preliminary data.</text>
</comment>
<reference evidence="5 6" key="1">
    <citation type="submission" date="2019-06" db="EMBL/GenBank/DDBJ databases">
        <title>Sequencing the genomes of 1000 actinobacteria strains.</title>
        <authorList>
            <person name="Klenk H.-P."/>
        </authorList>
    </citation>
    <scope>NUCLEOTIDE SEQUENCE [LARGE SCALE GENOMIC DNA]</scope>
    <source>
        <strain evidence="5 6">DSM 4813</strain>
    </source>
</reference>
<dbReference type="Gene3D" id="1.10.10.10">
    <property type="entry name" value="Winged helix-like DNA-binding domain superfamily/Winged helix DNA-binding domain"/>
    <property type="match status" value="1"/>
</dbReference>
<dbReference type="SMART" id="SM00345">
    <property type="entry name" value="HTH_GNTR"/>
    <property type="match status" value="1"/>
</dbReference>
<dbReference type="OrthoDB" id="7989071at2"/>
<dbReference type="EMBL" id="VFOS01000001">
    <property type="protein sequence ID" value="TQL64959.1"/>
    <property type="molecule type" value="Genomic_DNA"/>
</dbReference>
<keyword evidence="6" id="KW-1185">Reference proteome</keyword>
<dbReference type="SUPFAM" id="SSF48008">
    <property type="entry name" value="GntR ligand-binding domain-like"/>
    <property type="match status" value="1"/>
</dbReference>
<dbReference type="GO" id="GO:0003677">
    <property type="term" value="F:DNA binding"/>
    <property type="evidence" value="ECO:0007669"/>
    <property type="project" value="UniProtKB-KW"/>
</dbReference>
<dbReference type="InterPro" id="IPR000524">
    <property type="entry name" value="Tscrpt_reg_HTH_GntR"/>
</dbReference>
<dbReference type="PANTHER" id="PTHR43537:SF47">
    <property type="entry name" value="REGULATORY PROTEIN GNTR HTH"/>
    <property type="match status" value="1"/>
</dbReference>
<evidence type="ECO:0000313" key="6">
    <source>
        <dbReference type="Proteomes" id="UP000315389"/>
    </source>
</evidence>
<dbReference type="InterPro" id="IPR036388">
    <property type="entry name" value="WH-like_DNA-bd_sf"/>
</dbReference>
<dbReference type="InterPro" id="IPR036390">
    <property type="entry name" value="WH_DNA-bd_sf"/>
</dbReference>
<dbReference type="Gene3D" id="1.20.120.530">
    <property type="entry name" value="GntR ligand-binding domain-like"/>
    <property type="match status" value="1"/>
</dbReference>
<feature type="domain" description="HTH gntR-type" evidence="4">
    <location>
        <begin position="9"/>
        <end position="77"/>
    </location>
</feature>
<protein>
    <submittedName>
        <fullName evidence="5">DNA-binding FadR family transcriptional regulator</fullName>
    </submittedName>
</protein>
<dbReference type="PRINTS" id="PR00035">
    <property type="entry name" value="HTHGNTR"/>
</dbReference>
<name>A0A542ZXD0_RARFA</name>
<dbReference type="SMART" id="SM00895">
    <property type="entry name" value="FCD"/>
    <property type="match status" value="1"/>
</dbReference>
<evidence type="ECO:0000256" key="1">
    <source>
        <dbReference type="ARBA" id="ARBA00023015"/>
    </source>
</evidence>
<proteinExistence type="predicted"/>
<dbReference type="CDD" id="cd07377">
    <property type="entry name" value="WHTH_GntR"/>
    <property type="match status" value="1"/>
</dbReference>
<sequence>MSAGGATHSPRAVHAVTTMRGMIADGVWPVGSRIPTETELTELLGLGRNTVREAVQSLVHAGLLLKRQGSGTYVISKDELSAALNRRIGGAEYLESLEVRRAIEVEAVWLAAQRHTDEDAETLRSIERRRRATLAAVVPGETIATEELVESDVALHRALVAASHNSLLASIYENLVDAIQANVQASLDVALQSPSQVENVQHDHDELVDAVLRRDGFGAINAIHHVFQAFFDAPSRPVVGQDNSGRV</sequence>
<gene>
    <name evidence="5" type="ORF">FB461_1491</name>
</gene>
<dbReference type="RefSeq" id="WP_142120289.1">
    <property type="nucleotide sequence ID" value="NZ_BAAASV010000002.1"/>
</dbReference>
<dbReference type="Pfam" id="PF07729">
    <property type="entry name" value="FCD"/>
    <property type="match status" value="1"/>
</dbReference>
<dbReference type="PANTHER" id="PTHR43537">
    <property type="entry name" value="TRANSCRIPTIONAL REGULATOR, GNTR FAMILY"/>
    <property type="match status" value="1"/>
</dbReference>
<dbReference type="AlphaFoldDB" id="A0A542ZXD0"/>
<keyword evidence="1" id="KW-0805">Transcription regulation</keyword>
<keyword evidence="2 5" id="KW-0238">DNA-binding</keyword>
<evidence type="ECO:0000313" key="5">
    <source>
        <dbReference type="EMBL" id="TQL64959.1"/>
    </source>
</evidence>